<organism evidence="2 3">
    <name type="scientific">Sphingomonas astaxanthinifaciens DSM 22298</name>
    <dbReference type="NCBI Taxonomy" id="1123267"/>
    <lineage>
        <taxon>Bacteria</taxon>
        <taxon>Pseudomonadati</taxon>
        <taxon>Pseudomonadota</taxon>
        <taxon>Alphaproteobacteria</taxon>
        <taxon>Sphingomonadales</taxon>
        <taxon>Sphingomonadaceae</taxon>
        <taxon>Sphingomonas</taxon>
    </lineage>
</organism>
<feature type="signal peptide" evidence="1">
    <location>
        <begin position="1"/>
        <end position="24"/>
    </location>
</feature>
<evidence type="ECO:0000256" key="1">
    <source>
        <dbReference type="SAM" id="SignalP"/>
    </source>
</evidence>
<accession>A0ABQ5Z4Z5</accession>
<dbReference type="Proteomes" id="UP001156703">
    <property type="component" value="Unassembled WGS sequence"/>
</dbReference>
<evidence type="ECO:0000313" key="2">
    <source>
        <dbReference type="EMBL" id="GLR46557.1"/>
    </source>
</evidence>
<dbReference type="NCBIfam" id="TIGR04433">
    <property type="entry name" value="UrcA_uranyl"/>
    <property type="match status" value="1"/>
</dbReference>
<proteinExistence type="predicted"/>
<name>A0ABQ5Z4Z5_9SPHN</name>
<sequence>MKSSAIVFAVLAVLAGGASGLASAAPAAMTVTTHDLDLATAAGRAALDRRVRLAAAELCGEASASDPAGRRAVRACRHEALVRARQQLALTPSLERLAAR</sequence>
<gene>
    <name evidence="2" type="ORF">GCM10007925_02680</name>
</gene>
<evidence type="ECO:0000313" key="3">
    <source>
        <dbReference type="Proteomes" id="UP001156703"/>
    </source>
</evidence>
<feature type="chain" id="PRO_5047087028" description="UrcA family protein" evidence="1">
    <location>
        <begin position="25"/>
        <end position="100"/>
    </location>
</feature>
<protein>
    <recommendedName>
        <fullName evidence="4">UrcA family protein</fullName>
    </recommendedName>
</protein>
<dbReference type="RefSeq" id="WP_029941462.1">
    <property type="nucleotide sequence ID" value="NZ_BSOO01000002.1"/>
</dbReference>
<keyword evidence="3" id="KW-1185">Reference proteome</keyword>
<evidence type="ECO:0008006" key="4">
    <source>
        <dbReference type="Google" id="ProtNLM"/>
    </source>
</evidence>
<dbReference type="EMBL" id="BSOO01000002">
    <property type="protein sequence ID" value="GLR46557.1"/>
    <property type="molecule type" value="Genomic_DNA"/>
</dbReference>
<comment type="caution">
    <text evidence="2">The sequence shown here is derived from an EMBL/GenBank/DDBJ whole genome shotgun (WGS) entry which is preliminary data.</text>
</comment>
<keyword evidence="1" id="KW-0732">Signal</keyword>
<dbReference type="InterPro" id="IPR030972">
    <property type="entry name" value="UrcA_uranyl"/>
</dbReference>
<reference evidence="3" key="1">
    <citation type="journal article" date="2019" name="Int. J. Syst. Evol. Microbiol.">
        <title>The Global Catalogue of Microorganisms (GCM) 10K type strain sequencing project: providing services to taxonomists for standard genome sequencing and annotation.</title>
        <authorList>
            <consortium name="The Broad Institute Genomics Platform"/>
            <consortium name="The Broad Institute Genome Sequencing Center for Infectious Disease"/>
            <person name="Wu L."/>
            <person name="Ma J."/>
        </authorList>
    </citation>
    <scope>NUCLEOTIDE SEQUENCE [LARGE SCALE GENOMIC DNA]</scope>
    <source>
        <strain evidence="3">NBRC 102146</strain>
    </source>
</reference>